<evidence type="ECO:0000313" key="2">
    <source>
        <dbReference type="EMBL" id="KAJ4351719.1"/>
    </source>
</evidence>
<organism evidence="2 3">
    <name type="scientific">Didymosphaeria variabile</name>
    <dbReference type="NCBI Taxonomy" id="1932322"/>
    <lineage>
        <taxon>Eukaryota</taxon>
        <taxon>Fungi</taxon>
        <taxon>Dikarya</taxon>
        <taxon>Ascomycota</taxon>
        <taxon>Pezizomycotina</taxon>
        <taxon>Dothideomycetes</taxon>
        <taxon>Pleosporomycetidae</taxon>
        <taxon>Pleosporales</taxon>
        <taxon>Massarineae</taxon>
        <taxon>Didymosphaeriaceae</taxon>
        <taxon>Didymosphaeria</taxon>
    </lineage>
</organism>
<feature type="region of interest" description="Disordered" evidence="1">
    <location>
        <begin position="88"/>
        <end position="117"/>
    </location>
</feature>
<feature type="compositionally biased region" description="Acidic residues" evidence="1">
    <location>
        <begin position="146"/>
        <end position="170"/>
    </location>
</feature>
<proteinExistence type="predicted"/>
<dbReference type="Proteomes" id="UP001140513">
    <property type="component" value="Unassembled WGS sequence"/>
</dbReference>
<feature type="compositionally biased region" description="Polar residues" evidence="1">
    <location>
        <begin position="276"/>
        <end position="289"/>
    </location>
</feature>
<reference evidence="2" key="1">
    <citation type="submission" date="2022-10" db="EMBL/GenBank/DDBJ databases">
        <title>Tapping the CABI collections for fungal endophytes: first genome assemblies for Collariella, Neodidymelliopsis, Ascochyta clinopodiicola, Didymella pomorum, Didymosphaeria variabile, Neocosmospora piperis and Neocucurbitaria cava.</title>
        <authorList>
            <person name="Hill R."/>
        </authorList>
    </citation>
    <scope>NUCLEOTIDE SEQUENCE</scope>
    <source>
        <strain evidence="2">IMI 356815</strain>
    </source>
</reference>
<name>A0A9W8XIR4_9PLEO</name>
<feature type="region of interest" description="Disordered" evidence="1">
    <location>
        <begin position="1"/>
        <end position="24"/>
    </location>
</feature>
<protein>
    <submittedName>
        <fullName evidence="2">Uncharacterized protein</fullName>
    </submittedName>
</protein>
<dbReference type="EMBL" id="JAPEUX010000005">
    <property type="protein sequence ID" value="KAJ4351719.1"/>
    <property type="molecule type" value="Genomic_DNA"/>
</dbReference>
<evidence type="ECO:0000256" key="1">
    <source>
        <dbReference type="SAM" id="MobiDB-lite"/>
    </source>
</evidence>
<dbReference type="AlphaFoldDB" id="A0A9W8XIR4"/>
<accession>A0A9W8XIR4</accession>
<feature type="region of interest" description="Disordered" evidence="1">
    <location>
        <begin position="355"/>
        <end position="403"/>
    </location>
</feature>
<feature type="compositionally biased region" description="Polar residues" evidence="1">
    <location>
        <begin position="392"/>
        <end position="403"/>
    </location>
</feature>
<dbReference type="RefSeq" id="XP_056070075.1">
    <property type="nucleotide sequence ID" value="XM_056215828.1"/>
</dbReference>
<dbReference type="GeneID" id="80910592"/>
<evidence type="ECO:0000313" key="3">
    <source>
        <dbReference type="Proteomes" id="UP001140513"/>
    </source>
</evidence>
<sequence length="403" mass="44894">MPPALSDYDFSFESDTDTNEAPASKTQVLEIIASGKKKLLDPEHAWGERVDLNTVISRKRKRGGLLSGLDVGNIVVPSDDIIISTAEDSVPASSVPPSSHMKSSHMTRGSTRGTRSNNLAYNQKYHPMDEYLRPSQAAKRRAEHGLDDEDNDSANFEEQDNGDSDSEVEDLPQMKKRKKLDKFALHQGTQGTRRSSRSVNRDVLYDMNIHPQDSQLEHMTTDSTVDKANDENDDIVSIGSSAATEEVDKPEVRERLDDASHWTASSPPRSTPLSTISIDNLEQPSNPIHTPQIDERERSSLSPRLQQTPFAIHEEPLQVQLAKEATATVPIDHEHDDKENPVEERDSYMEQDDQYLDPSMFDGANDLRGVSSHHKCRPRTPVQVNDFDSDSVLGSDTDSIIGD</sequence>
<comment type="caution">
    <text evidence="2">The sequence shown here is derived from an EMBL/GenBank/DDBJ whole genome shotgun (WGS) entry which is preliminary data.</text>
</comment>
<dbReference type="OrthoDB" id="5430111at2759"/>
<feature type="region of interest" description="Disordered" evidence="1">
    <location>
        <begin position="136"/>
        <end position="201"/>
    </location>
</feature>
<feature type="compositionally biased region" description="Polar residues" evidence="1">
    <location>
        <begin position="107"/>
        <end position="117"/>
    </location>
</feature>
<feature type="compositionally biased region" description="Low complexity" evidence="1">
    <location>
        <begin position="89"/>
        <end position="106"/>
    </location>
</feature>
<feature type="region of interest" description="Disordered" evidence="1">
    <location>
        <begin position="276"/>
        <end position="301"/>
    </location>
</feature>
<gene>
    <name evidence="2" type="ORF">N0V89_007062</name>
</gene>
<keyword evidence="3" id="KW-1185">Reference proteome</keyword>